<evidence type="ECO:0000256" key="4">
    <source>
        <dbReference type="ARBA" id="ARBA00023125"/>
    </source>
</evidence>
<dbReference type="PANTHER" id="PTHR33217:SF7">
    <property type="entry name" value="TRANSPOSASE FOR INSERTION SEQUENCE ELEMENT IS1081"/>
    <property type="match status" value="1"/>
</dbReference>
<protein>
    <recommendedName>
        <fullName evidence="6">Mutator family transposase</fullName>
    </recommendedName>
</protein>
<organism evidence="7 8">
    <name type="scientific">Salinisphaera orenii MK-B5</name>
    <dbReference type="NCBI Taxonomy" id="856730"/>
    <lineage>
        <taxon>Bacteria</taxon>
        <taxon>Pseudomonadati</taxon>
        <taxon>Pseudomonadota</taxon>
        <taxon>Gammaproteobacteria</taxon>
        <taxon>Salinisphaerales</taxon>
        <taxon>Salinisphaeraceae</taxon>
        <taxon>Salinisphaera</taxon>
    </lineage>
</organism>
<keyword evidence="3 6" id="KW-0815">Transposition</keyword>
<evidence type="ECO:0000256" key="6">
    <source>
        <dbReference type="RuleBase" id="RU365089"/>
    </source>
</evidence>
<dbReference type="PANTHER" id="PTHR33217">
    <property type="entry name" value="TRANSPOSASE FOR INSERTION SEQUENCE ELEMENT IS1081"/>
    <property type="match status" value="1"/>
</dbReference>
<gene>
    <name evidence="7" type="ORF">SAOR_11050</name>
</gene>
<sequence>MACHGQDNEATGAAELIAERGLEGLGDAVSMLINEAMRLERERHLGVSPFERSPERRGYANGYKPKTVKSRIGALELAVPQVREGGFYPASLERGLRSERALKLALAEMYVSGVSTRKVARVTEQLCGFEVSSSQVSRCAEALDDELTAWRERPLSAYPYVVLDARYEKMRHGGTVVDCAVLLAMGVDAEGKRELLGVSVALSEAEVHWRAFLKDLAARGLHGVRLFVSDDHAGLKAARAAVFPAVAWQRCQFHLQQNAGHYVPTRALKKPVAADIRAIFDAPDEAEATRLIERFIRTYDAKASQLTRWAETALPEGLAVLTLPRHHRRRLRTSNAIEVVNREIKRRTRVATLFPNEASCLRLVTAVAMEISQDWQTGRRYLNMNEDDSE</sequence>
<comment type="similarity">
    <text evidence="2 6">Belongs to the transposase mutator family.</text>
</comment>
<keyword evidence="5 6" id="KW-0233">DNA recombination</keyword>
<evidence type="ECO:0000256" key="1">
    <source>
        <dbReference type="ARBA" id="ARBA00002190"/>
    </source>
</evidence>
<evidence type="ECO:0000256" key="3">
    <source>
        <dbReference type="ARBA" id="ARBA00022578"/>
    </source>
</evidence>
<keyword evidence="8" id="KW-1185">Reference proteome</keyword>
<dbReference type="Proteomes" id="UP000283993">
    <property type="component" value="Unassembled WGS sequence"/>
</dbReference>
<comment type="function">
    <text evidence="1 6">Required for the transposition of the insertion element.</text>
</comment>
<dbReference type="Pfam" id="PF00872">
    <property type="entry name" value="Transposase_mut"/>
    <property type="match status" value="1"/>
</dbReference>
<dbReference type="EMBL" id="AYKH01000023">
    <property type="protein sequence ID" value="ROO26232.1"/>
    <property type="molecule type" value="Genomic_DNA"/>
</dbReference>
<accession>A0A423PL23</accession>
<evidence type="ECO:0000256" key="2">
    <source>
        <dbReference type="ARBA" id="ARBA00010961"/>
    </source>
</evidence>
<comment type="caution">
    <text evidence="7">The sequence shown here is derived from an EMBL/GenBank/DDBJ whole genome shotgun (WGS) entry which is preliminary data.</text>
</comment>
<dbReference type="NCBIfam" id="NF033543">
    <property type="entry name" value="transpos_IS256"/>
    <property type="match status" value="1"/>
</dbReference>
<dbReference type="InterPro" id="IPR001207">
    <property type="entry name" value="Transposase_mutator"/>
</dbReference>
<evidence type="ECO:0000313" key="8">
    <source>
        <dbReference type="Proteomes" id="UP000283993"/>
    </source>
</evidence>
<dbReference type="GO" id="GO:0003677">
    <property type="term" value="F:DNA binding"/>
    <property type="evidence" value="ECO:0007669"/>
    <property type="project" value="UniProtKB-UniRule"/>
</dbReference>
<name>A0A423PL23_9GAMM</name>
<dbReference type="GO" id="GO:0004803">
    <property type="term" value="F:transposase activity"/>
    <property type="evidence" value="ECO:0007669"/>
    <property type="project" value="UniProtKB-UniRule"/>
</dbReference>
<keyword evidence="4 6" id="KW-0238">DNA-binding</keyword>
<dbReference type="PROSITE" id="PS01007">
    <property type="entry name" value="TRANSPOSASE_MUTATOR"/>
    <property type="match status" value="1"/>
</dbReference>
<keyword evidence="6" id="KW-0814">Transposable element</keyword>
<dbReference type="RefSeq" id="WP_123631476.1">
    <property type="nucleotide sequence ID" value="NZ_AYKH01000023.1"/>
</dbReference>
<proteinExistence type="inferred from homology"/>
<dbReference type="GO" id="GO:0006313">
    <property type="term" value="P:DNA transposition"/>
    <property type="evidence" value="ECO:0007669"/>
    <property type="project" value="UniProtKB-UniRule"/>
</dbReference>
<dbReference type="AlphaFoldDB" id="A0A423PL23"/>
<evidence type="ECO:0000313" key="7">
    <source>
        <dbReference type="EMBL" id="ROO26232.1"/>
    </source>
</evidence>
<reference evidence="7 8" key="1">
    <citation type="submission" date="2013-10" db="EMBL/GenBank/DDBJ databases">
        <title>Salinisphaera orenii MK-B5 Genome Sequencing.</title>
        <authorList>
            <person name="Lai Q."/>
            <person name="Li C."/>
            <person name="Shao Z."/>
        </authorList>
    </citation>
    <scope>NUCLEOTIDE SEQUENCE [LARGE SCALE GENOMIC DNA]</scope>
    <source>
        <strain evidence="7 8">MK-B5</strain>
    </source>
</reference>
<evidence type="ECO:0000256" key="5">
    <source>
        <dbReference type="ARBA" id="ARBA00023172"/>
    </source>
</evidence>